<evidence type="ECO:0000256" key="1">
    <source>
        <dbReference type="ARBA" id="ARBA00004123"/>
    </source>
</evidence>
<evidence type="ECO:0000256" key="5">
    <source>
        <dbReference type="ARBA" id="ARBA00023163"/>
    </source>
</evidence>
<evidence type="ECO:0000256" key="7">
    <source>
        <dbReference type="SAM" id="MobiDB-lite"/>
    </source>
</evidence>
<evidence type="ECO:0000256" key="4">
    <source>
        <dbReference type="ARBA" id="ARBA00023125"/>
    </source>
</evidence>
<dbReference type="InterPro" id="IPR011039">
    <property type="entry name" value="TFIIF_interaction"/>
</dbReference>
<evidence type="ECO:0000256" key="2">
    <source>
        <dbReference type="ARBA" id="ARBA00005249"/>
    </source>
</evidence>
<comment type="subcellular location">
    <subcellularLocation>
        <location evidence="1">Nucleus</location>
    </subcellularLocation>
</comment>
<keyword evidence="4" id="KW-0238">DNA-binding</keyword>
<reference evidence="8 9" key="1">
    <citation type="submission" date="2024-02" db="EMBL/GenBank/DDBJ databases">
        <title>De novo assembly and annotation of 12 fungi associated with fruit tree decline syndrome in Ontario, Canada.</title>
        <authorList>
            <person name="Sulman M."/>
            <person name="Ellouze W."/>
            <person name="Ilyukhin E."/>
        </authorList>
    </citation>
    <scope>NUCLEOTIDE SEQUENCE [LARGE SCALE GENOMIC DNA]</scope>
    <source>
        <strain evidence="8 9">M1-105</strain>
    </source>
</reference>
<dbReference type="PANTHER" id="PTHR13011">
    <property type="entry name" value="TFIIF-ALPHA"/>
    <property type="match status" value="1"/>
</dbReference>
<feature type="compositionally biased region" description="Acidic residues" evidence="7">
    <location>
        <begin position="472"/>
        <end position="491"/>
    </location>
</feature>
<feature type="compositionally biased region" description="Low complexity" evidence="7">
    <location>
        <begin position="1"/>
        <end position="16"/>
    </location>
</feature>
<feature type="compositionally biased region" description="Polar residues" evidence="7">
    <location>
        <begin position="67"/>
        <end position="81"/>
    </location>
</feature>
<feature type="region of interest" description="Disordered" evidence="7">
    <location>
        <begin position="145"/>
        <end position="165"/>
    </location>
</feature>
<feature type="compositionally biased region" description="Acidic residues" evidence="7">
    <location>
        <begin position="384"/>
        <end position="409"/>
    </location>
</feature>
<dbReference type="EMBL" id="JAJVDC020000102">
    <property type="protein sequence ID" value="KAL1624759.1"/>
    <property type="molecule type" value="Genomic_DNA"/>
</dbReference>
<dbReference type="SUPFAM" id="SSF50916">
    <property type="entry name" value="Rap30/74 interaction domains"/>
    <property type="match status" value="1"/>
</dbReference>
<protein>
    <submittedName>
        <fullName evidence="8">Transcription factor IIF subunit tfg1</fullName>
    </submittedName>
</protein>
<organism evidence="8 9">
    <name type="scientific">Neofusicoccum ribis</name>
    <dbReference type="NCBI Taxonomy" id="45134"/>
    <lineage>
        <taxon>Eukaryota</taxon>
        <taxon>Fungi</taxon>
        <taxon>Dikarya</taxon>
        <taxon>Ascomycota</taxon>
        <taxon>Pezizomycotina</taxon>
        <taxon>Dothideomycetes</taxon>
        <taxon>Dothideomycetes incertae sedis</taxon>
        <taxon>Botryosphaeriales</taxon>
        <taxon>Botryosphaeriaceae</taxon>
        <taxon>Neofusicoccum</taxon>
    </lineage>
</organism>
<feature type="compositionally biased region" description="Polar residues" evidence="7">
    <location>
        <begin position="558"/>
        <end position="567"/>
    </location>
</feature>
<feature type="compositionally biased region" description="Low complexity" evidence="7">
    <location>
        <begin position="522"/>
        <end position="532"/>
    </location>
</feature>
<keyword evidence="6" id="KW-0539">Nucleus</keyword>
<gene>
    <name evidence="8" type="primary">TFG1</name>
    <name evidence="8" type="ORF">SLS56_007644</name>
</gene>
<feature type="region of interest" description="Disordered" evidence="7">
    <location>
        <begin position="1"/>
        <end position="98"/>
    </location>
</feature>
<keyword evidence="3" id="KW-0805">Transcription regulation</keyword>
<keyword evidence="5" id="KW-0804">Transcription</keyword>
<evidence type="ECO:0000313" key="9">
    <source>
        <dbReference type="Proteomes" id="UP001521116"/>
    </source>
</evidence>
<dbReference type="InterPro" id="IPR008851">
    <property type="entry name" value="TFIIF-alpha"/>
</dbReference>
<feature type="compositionally biased region" description="Low complexity" evidence="7">
    <location>
        <begin position="581"/>
        <end position="590"/>
    </location>
</feature>
<sequence>MSASPAGPSGSTPTGARTSNTPNGSAPPGLRRPPKPKANPLVQPKKKRIGSKPAGQPGAKPPGPSSNGQAQQPKPAPSSNLYEEFKPPPGLETQVKTTPVFTTKRALLEGLRHHIIKFQSKHPIDPTDQAEFTRPIRLHRRDAALGASGAGADSGGEGEENDEEVKERLRIEALKEERRRNREEIQAQIAPKAKGRTFVDNKKKIQQVYERNDTPQSIKASRLRYEETLPWHLEDFDNKNTWVGAYEAALSDCHVMMFNEPQVNPQTGQVTERYRMVPIEKWYKFSAKDKAVTMSVEDIEKQEKGGFALSRWALQPQGTKKSAVPKWMREKEAEKELKKMAEDSAMRSKGLFLRSAGRGDEEEVKTRRPDDDDWMKNDAAPDADVIDYDEKEDFADDEEGVNGLFEGDEETTKDAEDRIKREQLSANFFANKDDTDVWKQEEEEALEAELKKKLEKSLRKKIVKREKNYNYDVDDSDENPYSEESDSEDSEAERQKEEERKREEEKAAAEKGKGKAGETTEKTTSGTSTKGSNTPSNRPKTSDPLKPSSQALKRPGSPNLSEQSGNESSRKKQKKFGGSAGSDSDATDSGKPLASRVKPSAGSQAPTPGGSRAGSPAVGGTASRAGSPSAGSAVGAKARHSAHTAAASFGPPPSVEEIRAIIPPEGASMSRLISKFKGRFKQGSESQHQFIANVKAAGQYDKASKMIFRKP</sequence>
<accession>A0ABR3SMD3</accession>
<feature type="compositionally biased region" description="Low complexity" evidence="7">
    <location>
        <begin position="619"/>
        <end position="636"/>
    </location>
</feature>
<evidence type="ECO:0000256" key="6">
    <source>
        <dbReference type="ARBA" id="ARBA00023242"/>
    </source>
</evidence>
<proteinExistence type="inferred from homology"/>
<feature type="region of interest" description="Disordered" evidence="7">
    <location>
        <begin position="354"/>
        <end position="417"/>
    </location>
</feature>
<feature type="region of interest" description="Disordered" evidence="7">
    <location>
        <begin position="464"/>
        <end position="659"/>
    </location>
</feature>
<feature type="compositionally biased region" description="Basic and acidic residues" evidence="7">
    <location>
        <begin position="364"/>
        <end position="376"/>
    </location>
</feature>
<keyword evidence="9" id="KW-1185">Reference proteome</keyword>
<evidence type="ECO:0000313" key="8">
    <source>
        <dbReference type="EMBL" id="KAL1624759.1"/>
    </source>
</evidence>
<dbReference type="Proteomes" id="UP001521116">
    <property type="component" value="Unassembled WGS sequence"/>
</dbReference>
<comment type="caution">
    <text evidence="8">The sequence shown here is derived from an EMBL/GenBank/DDBJ whole genome shotgun (WGS) entry which is preliminary data.</text>
</comment>
<evidence type="ECO:0000256" key="3">
    <source>
        <dbReference type="ARBA" id="ARBA00023015"/>
    </source>
</evidence>
<name>A0ABR3SMD3_9PEZI</name>
<comment type="similarity">
    <text evidence="2">Belongs to the TFIIF alpha subunit family.</text>
</comment>
<feature type="compositionally biased region" description="Basic and acidic residues" evidence="7">
    <location>
        <begin position="492"/>
        <end position="521"/>
    </location>
</feature>
<dbReference type="PANTHER" id="PTHR13011:SF0">
    <property type="entry name" value="GENERAL TRANSCRIPTION FACTOR IIF SUBUNIT 1"/>
    <property type="match status" value="1"/>
</dbReference>